<evidence type="ECO:0000313" key="1">
    <source>
        <dbReference type="EMBL" id="GBP70796.1"/>
    </source>
</evidence>
<gene>
    <name evidence="1" type="ORF">EVAR_52923_1</name>
</gene>
<name>A0A4C1Y4H9_EUMVA</name>
<protein>
    <submittedName>
        <fullName evidence="1">Uncharacterized protein</fullName>
    </submittedName>
</protein>
<dbReference type="EMBL" id="BGZK01001086">
    <property type="protein sequence ID" value="GBP70796.1"/>
    <property type="molecule type" value="Genomic_DNA"/>
</dbReference>
<keyword evidence="2" id="KW-1185">Reference proteome</keyword>
<dbReference type="Proteomes" id="UP000299102">
    <property type="component" value="Unassembled WGS sequence"/>
</dbReference>
<organism evidence="1 2">
    <name type="scientific">Eumeta variegata</name>
    <name type="common">Bagworm moth</name>
    <name type="synonym">Eumeta japonica</name>
    <dbReference type="NCBI Taxonomy" id="151549"/>
    <lineage>
        <taxon>Eukaryota</taxon>
        <taxon>Metazoa</taxon>
        <taxon>Ecdysozoa</taxon>
        <taxon>Arthropoda</taxon>
        <taxon>Hexapoda</taxon>
        <taxon>Insecta</taxon>
        <taxon>Pterygota</taxon>
        <taxon>Neoptera</taxon>
        <taxon>Endopterygota</taxon>
        <taxon>Lepidoptera</taxon>
        <taxon>Glossata</taxon>
        <taxon>Ditrysia</taxon>
        <taxon>Tineoidea</taxon>
        <taxon>Psychidae</taxon>
        <taxon>Oiketicinae</taxon>
        <taxon>Eumeta</taxon>
    </lineage>
</organism>
<proteinExistence type="predicted"/>
<dbReference type="AlphaFoldDB" id="A0A4C1Y4H9"/>
<comment type="caution">
    <text evidence="1">The sequence shown here is derived from an EMBL/GenBank/DDBJ whole genome shotgun (WGS) entry which is preliminary data.</text>
</comment>
<reference evidence="1 2" key="1">
    <citation type="journal article" date="2019" name="Commun. Biol.">
        <title>The bagworm genome reveals a unique fibroin gene that provides high tensile strength.</title>
        <authorList>
            <person name="Kono N."/>
            <person name="Nakamura H."/>
            <person name="Ohtoshi R."/>
            <person name="Tomita M."/>
            <person name="Numata K."/>
            <person name="Arakawa K."/>
        </authorList>
    </citation>
    <scope>NUCLEOTIDE SEQUENCE [LARGE SCALE GENOMIC DNA]</scope>
</reference>
<evidence type="ECO:0000313" key="2">
    <source>
        <dbReference type="Proteomes" id="UP000299102"/>
    </source>
</evidence>
<accession>A0A4C1Y4H9</accession>
<sequence length="78" mass="8505">MVNTVHGYSRLWRSHQCGASLSGRNRISVGRKSGLVKKGGDWWREIVGVATYIPFGVIKIVCETEYKDGAAPRRGAGG</sequence>